<dbReference type="RefSeq" id="WP_102950523.1">
    <property type="nucleotide sequence ID" value="NZ_CP024847.1"/>
</dbReference>
<dbReference type="AlphaFoldDB" id="A0A2I7N454"/>
<dbReference type="KEGG" id="nba:CUN60_02515"/>
<sequence length="539" mass="56842">MKKQIIAVSILVGAIYGCSQTPNSISLSAAQGQCVTGTNPGYESTATTYSAAFPMNANLPSTSPYCIALTLTNNNSGQNANNIQVNGYGFTMSYISAYSPSGNTTYTASMIDFNAAGVSSSSFSNTYQQISNIALFDPNNCVTTLGPNVRTLYTNGNSCTFYVQIVNESMPVGVYPLNFSVNYTNGNANYSVGTTINERSNLYVGGSFPQNVVLTNAQNTSPTINTFVSANSPESYSVKSMTRDAFGNVYTGDIFGNVYKYTGESISSWYQIPNGTGSLPGGASILAMTADTLGNVYLITALGQVYQLQYTSFSLEVNYMGTTSINSTYPTSMQVVSNQLYISNNNNVYNCSLTTISSTSCNPTVYITGPDTVINQLVSSVNTFNIAGATGVWAYNGGDWVPIPNSGATGLPGLPVNSIAYFNNVNFTGSPFWYAGISQIESNQPSVYIESGNAAFIPLLSPSGQNIVSGTVSNVIVDNAQGVFVGGTSLQSNDYPGQTAPVAYLISPTISTASSEWTPITGISGTINAMQTASQLTPY</sequence>
<keyword evidence="2" id="KW-1185">Reference proteome</keyword>
<organism evidence="1 2">
    <name type="scientific">Aquella oligotrophica</name>
    <dbReference type="NCBI Taxonomy" id="2067065"/>
    <lineage>
        <taxon>Bacteria</taxon>
        <taxon>Pseudomonadati</taxon>
        <taxon>Pseudomonadota</taxon>
        <taxon>Betaproteobacteria</taxon>
        <taxon>Neisseriales</taxon>
        <taxon>Neisseriaceae</taxon>
        <taxon>Aquella</taxon>
    </lineage>
</organism>
<dbReference type="EMBL" id="CP024847">
    <property type="protein sequence ID" value="AUR51223.1"/>
    <property type="molecule type" value="Genomic_DNA"/>
</dbReference>
<evidence type="ECO:0000313" key="2">
    <source>
        <dbReference type="Proteomes" id="UP000236655"/>
    </source>
</evidence>
<gene>
    <name evidence="1" type="ORF">CUN60_02515</name>
</gene>
<reference evidence="2" key="1">
    <citation type="submission" date="2017-11" db="EMBL/GenBank/DDBJ databases">
        <authorList>
            <person name="Chan K.G."/>
            <person name="Lee L.S."/>
        </authorList>
    </citation>
    <scope>NUCLEOTIDE SEQUENCE [LARGE SCALE GENOMIC DNA]</scope>
    <source>
        <strain evidence="2">DSM 100970</strain>
    </source>
</reference>
<proteinExistence type="predicted"/>
<name>A0A2I7N454_9NEIS</name>
<evidence type="ECO:0000313" key="1">
    <source>
        <dbReference type="EMBL" id="AUR51223.1"/>
    </source>
</evidence>
<accession>A0A2I7N454</accession>
<dbReference type="Proteomes" id="UP000236655">
    <property type="component" value="Chromosome"/>
</dbReference>
<dbReference type="PROSITE" id="PS51257">
    <property type="entry name" value="PROKAR_LIPOPROTEIN"/>
    <property type="match status" value="1"/>
</dbReference>
<protein>
    <submittedName>
        <fullName evidence="1">Uncharacterized protein</fullName>
    </submittedName>
</protein>